<name>A0A8J2BLF0_9BACT</name>
<organism evidence="1 2">
    <name type="scientific">Candidatus Methylacidithermus pantelleriae</name>
    <dbReference type="NCBI Taxonomy" id="2744239"/>
    <lineage>
        <taxon>Bacteria</taxon>
        <taxon>Pseudomonadati</taxon>
        <taxon>Verrucomicrobiota</taxon>
        <taxon>Methylacidiphilae</taxon>
        <taxon>Methylacidiphilales</taxon>
        <taxon>Methylacidiphilaceae</taxon>
        <taxon>Candidatus Methylacidithermus</taxon>
    </lineage>
</organism>
<evidence type="ECO:0000313" key="1">
    <source>
        <dbReference type="EMBL" id="CAF0692997.1"/>
    </source>
</evidence>
<evidence type="ECO:0000313" key="2">
    <source>
        <dbReference type="Proteomes" id="UP000663859"/>
    </source>
</evidence>
<accession>A0A8J2BLF0</accession>
<protein>
    <submittedName>
        <fullName evidence="1">Uncharacterized protein</fullName>
    </submittedName>
</protein>
<dbReference type="EMBL" id="CAJNOB010000005">
    <property type="protein sequence ID" value="CAF0692997.1"/>
    <property type="molecule type" value="Genomic_DNA"/>
</dbReference>
<sequence>MLARTTALSLPAQSFRLGHSTLPLTYRSPRSPIPSPKVSPISQSERFLGKTADKRGALPRLAQALPIALGCFRASRFNRLSSLYAKQDSRSRMPILRCKRYLQRLGILVKNFVYQPAKAEKTFF</sequence>
<proteinExistence type="predicted"/>
<comment type="caution">
    <text evidence="1">The sequence shown here is derived from an EMBL/GenBank/DDBJ whole genome shotgun (WGS) entry which is preliminary data.</text>
</comment>
<reference evidence="1" key="1">
    <citation type="submission" date="2021-02" db="EMBL/GenBank/DDBJ databases">
        <authorList>
            <person name="Cremers G."/>
            <person name="Picone N."/>
        </authorList>
    </citation>
    <scope>NUCLEOTIDE SEQUENCE</scope>
    <source>
        <strain evidence="1">PQ17</strain>
    </source>
</reference>
<dbReference type="AlphaFoldDB" id="A0A8J2BLF0"/>
<gene>
    <name evidence="1" type="ORF">MPNT_130036</name>
</gene>
<dbReference type="Proteomes" id="UP000663859">
    <property type="component" value="Unassembled WGS sequence"/>
</dbReference>
<keyword evidence="2" id="KW-1185">Reference proteome</keyword>